<protein>
    <submittedName>
        <fullName evidence="1">Uncharacterized protein</fullName>
    </submittedName>
</protein>
<accession>A0A0E9T0E7</accession>
<dbReference type="EMBL" id="GBXM01061610">
    <property type="protein sequence ID" value="JAH46967.1"/>
    <property type="molecule type" value="Transcribed_RNA"/>
</dbReference>
<name>A0A0E9T0E7_ANGAN</name>
<reference evidence="1" key="1">
    <citation type="submission" date="2014-11" db="EMBL/GenBank/DDBJ databases">
        <authorList>
            <person name="Amaro Gonzalez C."/>
        </authorList>
    </citation>
    <scope>NUCLEOTIDE SEQUENCE</scope>
</reference>
<organism evidence="1">
    <name type="scientific">Anguilla anguilla</name>
    <name type="common">European freshwater eel</name>
    <name type="synonym">Muraena anguilla</name>
    <dbReference type="NCBI Taxonomy" id="7936"/>
    <lineage>
        <taxon>Eukaryota</taxon>
        <taxon>Metazoa</taxon>
        <taxon>Chordata</taxon>
        <taxon>Craniata</taxon>
        <taxon>Vertebrata</taxon>
        <taxon>Euteleostomi</taxon>
        <taxon>Actinopterygii</taxon>
        <taxon>Neopterygii</taxon>
        <taxon>Teleostei</taxon>
        <taxon>Anguilliformes</taxon>
        <taxon>Anguillidae</taxon>
        <taxon>Anguilla</taxon>
    </lineage>
</organism>
<reference evidence="1" key="2">
    <citation type="journal article" date="2015" name="Fish Shellfish Immunol.">
        <title>Early steps in the European eel (Anguilla anguilla)-Vibrio vulnificus interaction in the gills: Role of the RtxA13 toxin.</title>
        <authorList>
            <person name="Callol A."/>
            <person name="Pajuelo D."/>
            <person name="Ebbesson L."/>
            <person name="Teles M."/>
            <person name="MacKenzie S."/>
            <person name="Amaro C."/>
        </authorList>
    </citation>
    <scope>NUCLEOTIDE SEQUENCE</scope>
</reference>
<evidence type="ECO:0000313" key="1">
    <source>
        <dbReference type="EMBL" id="JAH46967.1"/>
    </source>
</evidence>
<dbReference type="PROSITE" id="PS51257">
    <property type="entry name" value="PROKAR_LIPOPROTEIN"/>
    <property type="match status" value="1"/>
</dbReference>
<proteinExistence type="predicted"/>
<sequence>MARSTQAVISPEGALQGVITALSCTPCKNKDCERAPIQTKGWPIREERQGSYCEA</sequence>
<dbReference type="AlphaFoldDB" id="A0A0E9T0E7"/>